<dbReference type="EMBL" id="CP065425">
    <property type="protein sequence ID" value="QQZ08340.1"/>
    <property type="molecule type" value="Genomic_DNA"/>
</dbReference>
<evidence type="ECO:0000313" key="2">
    <source>
        <dbReference type="Proteomes" id="UP000595691"/>
    </source>
</evidence>
<proteinExistence type="predicted"/>
<gene>
    <name evidence="1" type="ORF">I5776_14825</name>
</gene>
<protein>
    <recommendedName>
        <fullName evidence="3">SGNH hydrolase-type esterase domain-containing protein</fullName>
    </recommendedName>
</protein>
<name>A0ABX7DZ26_9BACI</name>
<dbReference type="InterPro" id="IPR036514">
    <property type="entry name" value="SGNH_hydro_sf"/>
</dbReference>
<keyword evidence="2" id="KW-1185">Reference proteome</keyword>
<accession>A0ABX7DZ26</accession>
<dbReference type="Gene3D" id="3.40.50.1110">
    <property type="entry name" value="SGNH hydrolase"/>
    <property type="match status" value="1"/>
</dbReference>
<evidence type="ECO:0000313" key="1">
    <source>
        <dbReference type="EMBL" id="QQZ08340.1"/>
    </source>
</evidence>
<dbReference type="RefSeq" id="WP_202777158.1">
    <property type="nucleotide sequence ID" value="NZ_CP065425.1"/>
</dbReference>
<organism evidence="1 2">
    <name type="scientific">Heyndrickxia vini</name>
    <dbReference type="NCBI Taxonomy" id="1476025"/>
    <lineage>
        <taxon>Bacteria</taxon>
        <taxon>Bacillati</taxon>
        <taxon>Bacillota</taxon>
        <taxon>Bacilli</taxon>
        <taxon>Bacillales</taxon>
        <taxon>Bacillaceae</taxon>
        <taxon>Heyndrickxia</taxon>
    </lineage>
</organism>
<dbReference type="Proteomes" id="UP000595691">
    <property type="component" value="Chromosome"/>
</dbReference>
<sequence length="216" mass="24862">MRYLAIGDGLCTGNGAPFLSPSFVHRHARLAEQNLGERVLVTNIADANNHANDILQSLDDPNIMRSVKQSDMIVLSVGHQDLQTAKKNYDETGNEEEFIHKSRICRSTIDDIILGIRDLKEEQDDNYMLITLGIHNPYPDNLLADKWVKRINRYIECRANRQCLKMVNLHDHFQDQLDNWFTSDNLYPNQLGHIEIANRLHELGYEPIRGEQVTNN</sequence>
<evidence type="ECO:0008006" key="3">
    <source>
        <dbReference type="Google" id="ProtNLM"/>
    </source>
</evidence>
<dbReference type="SUPFAM" id="SSF52266">
    <property type="entry name" value="SGNH hydrolase"/>
    <property type="match status" value="1"/>
</dbReference>
<reference evidence="1 2" key="1">
    <citation type="submission" date="2020-11" db="EMBL/GenBank/DDBJ databases">
        <title>Taxonomic evaluation of the Bacillus sporothermodurans group of bacteria based on whole genome sequences.</title>
        <authorList>
            <person name="Fiedler G."/>
            <person name="Herbstmann A.-D."/>
            <person name="Doll E."/>
            <person name="Wenning M."/>
            <person name="Brinks E."/>
            <person name="Kabisch J."/>
            <person name="Breitenwieser F."/>
            <person name="Lappann M."/>
            <person name="Boehnlein C."/>
            <person name="Franz C."/>
        </authorList>
    </citation>
    <scope>NUCLEOTIDE SEQUENCE [LARGE SCALE GENOMIC DNA]</scope>
    <source>
        <strain evidence="1 2">JCM 19841</strain>
    </source>
</reference>